<dbReference type="InterPro" id="IPR021960">
    <property type="entry name" value="DUF3577"/>
</dbReference>
<evidence type="ECO:0000313" key="2">
    <source>
        <dbReference type="Proteomes" id="UP000189177"/>
    </source>
</evidence>
<sequence length="140" mass="15959">MSESHYFDLHISGLGYVNRIREVRPRKGQPFWACDIVAIHGDREAPEKTRFDCRVSGQEAERVIKAAKAYVDHEKKVLIAFKLGDLYPETFVYKKGEKSGETGISLKARLLRVAWVKVDGETVYTAERTTQEPPEETTSE</sequence>
<comment type="caution">
    <text evidence="1">The sequence shown here is derived from an EMBL/GenBank/DDBJ whole genome shotgun (WGS) entry which is preliminary data.</text>
</comment>
<name>A0A1V2ZZ15_9GAMM</name>
<dbReference type="NCBIfam" id="NF040584">
    <property type="entry name" value="STY4534_fam"/>
    <property type="match status" value="1"/>
</dbReference>
<dbReference type="AlphaFoldDB" id="A0A1V2ZZ15"/>
<gene>
    <name evidence="1" type="ORF">B1A74_07790</name>
</gene>
<dbReference type="OrthoDB" id="6402776at2"/>
<reference evidence="1 2" key="1">
    <citation type="submission" date="2017-02" db="EMBL/GenBank/DDBJ databases">
        <title>Genomic diversity within the haloalkaliphilic genus Thioalkalivibrio.</title>
        <authorList>
            <person name="Ahn A.-C."/>
            <person name="Meier-Kolthoff J."/>
            <person name="Overmars L."/>
            <person name="Richter M."/>
            <person name="Woyke T."/>
            <person name="Sorokin D.Y."/>
            <person name="Muyzer G."/>
        </authorList>
    </citation>
    <scope>NUCLEOTIDE SEQUENCE [LARGE SCALE GENOMIC DNA]</scope>
    <source>
        <strain evidence="1 2">HL17</strain>
    </source>
</reference>
<evidence type="ECO:0000313" key="1">
    <source>
        <dbReference type="EMBL" id="OOC10073.1"/>
    </source>
</evidence>
<keyword evidence="2" id="KW-1185">Reference proteome</keyword>
<dbReference type="Proteomes" id="UP000189177">
    <property type="component" value="Unassembled WGS sequence"/>
</dbReference>
<dbReference type="Pfam" id="PF12101">
    <property type="entry name" value="DUF3577"/>
    <property type="match status" value="1"/>
</dbReference>
<proteinExistence type="predicted"/>
<accession>A0A1V2ZZ15</accession>
<evidence type="ECO:0008006" key="3">
    <source>
        <dbReference type="Google" id="ProtNLM"/>
    </source>
</evidence>
<organism evidence="1 2">
    <name type="scientific">Thioalkalivibrio halophilus</name>
    <dbReference type="NCBI Taxonomy" id="252474"/>
    <lineage>
        <taxon>Bacteria</taxon>
        <taxon>Pseudomonadati</taxon>
        <taxon>Pseudomonadota</taxon>
        <taxon>Gammaproteobacteria</taxon>
        <taxon>Chromatiales</taxon>
        <taxon>Ectothiorhodospiraceae</taxon>
        <taxon>Thioalkalivibrio</taxon>
    </lineage>
</organism>
<dbReference type="RefSeq" id="WP_077244280.1">
    <property type="nucleotide sequence ID" value="NZ_MUZR01000024.1"/>
</dbReference>
<protein>
    <recommendedName>
        <fullName evidence="3">DUF3577 domain-containing protein</fullName>
    </recommendedName>
</protein>
<dbReference type="EMBL" id="MUZR01000024">
    <property type="protein sequence ID" value="OOC10073.1"/>
    <property type="molecule type" value="Genomic_DNA"/>
</dbReference>
<dbReference type="STRING" id="252474.B1A74_07790"/>